<evidence type="ECO:0000313" key="2">
    <source>
        <dbReference type="Proteomes" id="UP000488936"/>
    </source>
</evidence>
<dbReference type="EMBL" id="WMJY01000067">
    <property type="protein sequence ID" value="MTH31073.1"/>
    <property type="molecule type" value="Genomic_DNA"/>
</dbReference>
<dbReference type="Proteomes" id="UP000488936">
    <property type="component" value="Unassembled WGS sequence"/>
</dbReference>
<organism evidence="1 2">
    <name type="scientific">Myroides pelagicus</name>
    <dbReference type="NCBI Taxonomy" id="270914"/>
    <lineage>
        <taxon>Bacteria</taxon>
        <taxon>Pseudomonadati</taxon>
        <taxon>Bacteroidota</taxon>
        <taxon>Flavobacteriia</taxon>
        <taxon>Flavobacteriales</taxon>
        <taxon>Flavobacteriaceae</taxon>
        <taxon>Myroides</taxon>
    </lineage>
</organism>
<evidence type="ECO:0000313" key="1">
    <source>
        <dbReference type="EMBL" id="MTH31073.1"/>
    </source>
</evidence>
<dbReference type="OrthoDB" id="9814627at2"/>
<dbReference type="InterPro" id="IPR006530">
    <property type="entry name" value="YD"/>
</dbReference>
<evidence type="ECO:0008006" key="3">
    <source>
        <dbReference type="Google" id="ProtNLM"/>
    </source>
</evidence>
<name>A0A7K1GSZ7_9FLAO</name>
<reference evidence="1 2" key="1">
    <citation type="journal article" date="2006" name="Int. J. Syst. Evol. Microbiol.">
        <title>Myroides pelagicus sp. nov., isolated from seawater in Thailand.</title>
        <authorList>
            <person name="Yoon J."/>
            <person name="Maneerat S."/>
            <person name="Kawai F."/>
            <person name="Yokota A."/>
        </authorList>
    </citation>
    <scope>NUCLEOTIDE SEQUENCE [LARGE SCALE GENOMIC DNA]</scope>
    <source>
        <strain evidence="1 2">SM1T</strain>
    </source>
</reference>
<dbReference type="NCBIfam" id="TIGR01643">
    <property type="entry name" value="YD_repeat_2x"/>
    <property type="match status" value="1"/>
</dbReference>
<keyword evidence="2" id="KW-1185">Reference proteome</keyword>
<accession>A0A7K1GSZ7</accession>
<dbReference type="RefSeq" id="WP_155037039.1">
    <property type="nucleotide sequence ID" value="NZ_JBHTIG010000017.1"/>
</dbReference>
<comment type="caution">
    <text evidence="1">The sequence shown here is derived from an EMBL/GenBank/DDBJ whole genome shotgun (WGS) entry which is preliminary data.</text>
</comment>
<protein>
    <recommendedName>
        <fullName evidence="3">RHS repeat-associated core domain-containing protein</fullName>
    </recommendedName>
</protein>
<sequence length="115" mass="13683">MDKDNSDFSNYYYQNKLVLKSNNQSFNTEMNDMIPQLLQYNDIGAFLNFIYFPLMSSNSEGSVNAYFYNRNNLIRSIDTNLINTSYKYDEANRLKQIVDDKGNILQEYEYNYKNN</sequence>
<proteinExistence type="predicted"/>
<gene>
    <name evidence="1" type="ORF">GJV77_14465</name>
</gene>
<dbReference type="AlphaFoldDB" id="A0A7K1GSZ7"/>